<dbReference type="EMBL" id="CM010628">
    <property type="protein sequence ID" value="RID78207.1"/>
    <property type="molecule type" value="Genomic_DNA"/>
</dbReference>
<dbReference type="GO" id="GO:0005634">
    <property type="term" value="C:nucleus"/>
    <property type="evidence" value="ECO:0007669"/>
    <property type="project" value="UniProtKB-SubCell"/>
</dbReference>
<dbReference type="GO" id="GO:0003700">
    <property type="term" value="F:DNA-binding transcription factor activity"/>
    <property type="evidence" value="ECO:0007669"/>
    <property type="project" value="InterPro"/>
</dbReference>
<evidence type="ECO:0000256" key="1">
    <source>
        <dbReference type="ARBA" id="ARBA00004123"/>
    </source>
</evidence>
<dbReference type="InterPro" id="IPR000232">
    <property type="entry name" value="HSF_DNA-bd"/>
</dbReference>
<dbReference type="Gene3D" id="1.10.10.10">
    <property type="entry name" value="Winged helix-like DNA-binding domain superfamily/Winged helix DNA-binding domain"/>
    <property type="match status" value="1"/>
</dbReference>
<accession>A0A398AKF7</accession>
<dbReference type="Proteomes" id="UP000264353">
    <property type="component" value="Chromosome A1"/>
</dbReference>
<comment type="subcellular location">
    <subcellularLocation>
        <location evidence="1">Nucleus</location>
    </subcellularLocation>
</comment>
<sequence>MAWMSLSQFYTGTYKVVDDPSLDSIISWSESNKSFVIWDPKELVEKKILRRFFRNKLSHFIKDLKSHQYFVRGKPELMIKLRRKVAWGRVKKDLKAAKARAKAEAEKKGSVGDQPSYRKMCLEDVRIRFDQIMGHSTKAKTPLENSFRHLQI</sequence>
<evidence type="ECO:0000313" key="8">
    <source>
        <dbReference type="Proteomes" id="UP000264353"/>
    </source>
</evidence>
<evidence type="ECO:0000256" key="4">
    <source>
        <dbReference type="ARBA" id="ARBA00023242"/>
    </source>
</evidence>
<dbReference type="InterPro" id="IPR036390">
    <property type="entry name" value="WH_DNA-bd_sf"/>
</dbReference>
<reference evidence="7 8" key="1">
    <citation type="submission" date="2018-06" db="EMBL/GenBank/DDBJ databases">
        <title>WGS assembly of Brassica rapa FPsc.</title>
        <authorList>
            <person name="Bowman J."/>
            <person name="Kohchi T."/>
            <person name="Yamato K."/>
            <person name="Jenkins J."/>
            <person name="Shu S."/>
            <person name="Ishizaki K."/>
            <person name="Yamaoka S."/>
            <person name="Nishihama R."/>
            <person name="Nakamura Y."/>
            <person name="Berger F."/>
            <person name="Adam C."/>
            <person name="Aki S."/>
            <person name="Althoff F."/>
            <person name="Araki T."/>
            <person name="Arteaga-Vazquez M."/>
            <person name="Balasubrmanian S."/>
            <person name="Bauer D."/>
            <person name="Boehm C."/>
            <person name="Briginshaw L."/>
            <person name="Caballero-Perez J."/>
            <person name="Catarino B."/>
            <person name="Chen F."/>
            <person name="Chiyoda S."/>
            <person name="Chovatia M."/>
            <person name="Davies K."/>
            <person name="Delmans M."/>
            <person name="Demura T."/>
            <person name="Dierschke T."/>
            <person name="Dolan L."/>
            <person name="Dorantes-Acosta A."/>
            <person name="Eklund D."/>
            <person name="Florent S."/>
            <person name="Flores-Sandoval E."/>
            <person name="Fujiyama A."/>
            <person name="Fukuzawa H."/>
            <person name="Galik B."/>
            <person name="Grimanelli D."/>
            <person name="Grimwood J."/>
            <person name="Grossniklaus U."/>
            <person name="Hamada T."/>
            <person name="Haseloff J."/>
            <person name="Hetherington A."/>
            <person name="Higo A."/>
            <person name="Hirakawa Y."/>
            <person name="Hundley H."/>
            <person name="Ikeda Y."/>
            <person name="Inoue K."/>
            <person name="Inoue S."/>
            <person name="Ishida S."/>
            <person name="Jia Q."/>
            <person name="Kakita M."/>
            <person name="Kanazawa T."/>
            <person name="Kawai Y."/>
            <person name="Kawashima T."/>
            <person name="Kennedy M."/>
            <person name="Kinose K."/>
            <person name="Kinoshita T."/>
            <person name="Kohara Y."/>
            <person name="Koide E."/>
            <person name="Komatsu K."/>
            <person name="Kopischke S."/>
            <person name="Kubo M."/>
            <person name="Kyozuka J."/>
            <person name="Lagercrantz U."/>
            <person name="Lin S."/>
            <person name="Lindquist E."/>
            <person name="Lipzen A."/>
            <person name="Lu C."/>
            <person name="Luna E."/>
            <person name="Martienssen R."/>
            <person name="Minamino N."/>
            <person name="Mizutani M."/>
            <person name="Mizutani M."/>
            <person name="Mochizuki N."/>
            <person name="Monte I."/>
            <person name="Mosher R."/>
            <person name="Nagasaki H."/>
            <person name="Nakagami H."/>
            <person name="Naramoto S."/>
            <person name="Nishitani K."/>
            <person name="Ohtani M."/>
            <person name="Okamoto T."/>
            <person name="Okumura M."/>
            <person name="Phillips J."/>
            <person name="Pollak B."/>
            <person name="Reinders A."/>
            <person name="Roevekamp M."/>
            <person name="Sano R."/>
            <person name="Sawa S."/>
            <person name="Schmid M."/>
            <person name="Shirakawa M."/>
            <person name="Solano R."/>
            <person name="Spunde A."/>
            <person name="Suetsugu N."/>
            <person name="Sugano S."/>
            <person name="Sugiyama A."/>
            <person name="Sun R."/>
            <person name="Suzuki Y."/>
            <person name="Takenaka M."/>
            <person name="Takezawa D."/>
            <person name="Tomogane H."/>
            <person name="Tsuzuki M."/>
            <person name="Ueda T."/>
            <person name="Umeda M."/>
            <person name="Ward J."/>
            <person name="Watanabe Y."/>
            <person name="Yazaki K."/>
            <person name="Yokoyama R."/>
            <person name="Yoshitake Y."/>
            <person name="Yotsui I."/>
            <person name="Zachgo S."/>
            <person name="Schmutz J."/>
        </authorList>
    </citation>
    <scope>NUCLEOTIDE SEQUENCE [LARGE SCALE GENOMIC DNA]</scope>
    <source>
        <strain evidence="8">cv. B-3</strain>
    </source>
</reference>
<protein>
    <recommendedName>
        <fullName evidence="6">HSF-type DNA-binding domain-containing protein</fullName>
    </recommendedName>
</protein>
<feature type="domain" description="HSF-type DNA-binding" evidence="6">
    <location>
        <begin position="5"/>
        <end position="84"/>
    </location>
</feature>
<evidence type="ECO:0000259" key="6">
    <source>
        <dbReference type="SMART" id="SM00415"/>
    </source>
</evidence>
<keyword evidence="2" id="KW-0346">Stress response</keyword>
<dbReference type="PANTHER" id="PTHR10015:SF384">
    <property type="entry name" value="DNA-BINDING PROTEIN-RELATED"/>
    <property type="match status" value="1"/>
</dbReference>
<proteinExistence type="inferred from homology"/>
<keyword evidence="4" id="KW-0539">Nucleus</keyword>
<evidence type="ECO:0000313" key="7">
    <source>
        <dbReference type="EMBL" id="RID78207.1"/>
    </source>
</evidence>
<organism evidence="7 8">
    <name type="scientific">Brassica campestris</name>
    <name type="common">Field mustard</name>
    <dbReference type="NCBI Taxonomy" id="3711"/>
    <lineage>
        <taxon>Eukaryota</taxon>
        <taxon>Viridiplantae</taxon>
        <taxon>Streptophyta</taxon>
        <taxon>Embryophyta</taxon>
        <taxon>Tracheophyta</taxon>
        <taxon>Spermatophyta</taxon>
        <taxon>Magnoliopsida</taxon>
        <taxon>eudicotyledons</taxon>
        <taxon>Gunneridae</taxon>
        <taxon>Pentapetalae</taxon>
        <taxon>rosids</taxon>
        <taxon>malvids</taxon>
        <taxon>Brassicales</taxon>
        <taxon>Brassicaceae</taxon>
        <taxon>Brassiceae</taxon>
        <taxon>Brassica</taxon>
    </lineage>
</organism>
<dbReference type="InterPro" id="IPR036388">
    <property type="entry name" value="WH-like_DNA-bd_sf"/>
</dbReference>
<evidence type="ECO:0000256" key="2">
    <source>
        <dbReference type="ARBA" id="ARBA00023016"/>
    </source>
</evidence>
<dbReference type="SMART" id="SM00415">
    <property type="entry name" value="HSF"/>
    <property type="match status" value="1"/>
</dbReference>
<evidence type="ECO:0000256" key="3">
    <source>
        <dbReference type="ARBA" id="ARBA00023125"/>
    </source>
</evidence>
<keyword evidence="3" id="KW-0238">DNA-binding</keyword>
<dbReference type="GO" id="GO:0043565">
    <property type="term" value="F:sequence-specific DNA binding"/>
    <property type="evidence" value="ECO:0007669"/>
    <property type="project" value="InterPro"/>
</dbReference>
<gene>
    <name evidence="7" type="ORF">BRARA_A01055</name>
</gene>
<dbReference type="PANTHER" id="PTHR10015">
    <property type="entry name" value="HEAT SHOCK TRANSCRIPTION FACTOR"/>
    <property type="match status" value="1"/>
</dbReference>
<evidence type="ECO:0000256" key="5">
    <source>
        <dbReference type="RuleBase" id="RU004020"/>
    </source>
</evidence>
<comment type="similarity">
    <text evidence="5">Belongs to the HSF family.</text>
</comment>
<name>A0A398AKF7_BRACM</name>
<dbReference type="AlphaFoldDB" id="A0A398AKF7"/>
<dbReference type="SUPFAM" id="SSF46785">
    <property type="entry name" value="Winged helix' DNA-binding domain"/>
    <property type="match status" value="1"/>
</dbReference>
<dbReference type="Pfam" id="PF00447">
    <property type="entry name" value="HSF_DNA-bind"/>
    <property type="match status" value="1"/>
</dbReference>